<name>A0A9D3STX6_MEGAT</name>
<keyword evidence="3" id="KW-1185">Reference proteome</keyword>
<feature type="region of interest" description="Disordered" evidence="1">
    <location>
        <begin position="81"/>
        <end position="133"/>
    </location>
</feature>
<comment type="caution">
    <text evidence="2">The sequence shown here is derived from an EMBL/GenBank/DDBJ whole genome shotgun (WGS) entry which is preliminary data.</text>
</comment>
<evidence type="ECO:0000313" key="2">
    <source>
        <dbReference type="EMBL" id="KAG7454336.1"/>
    </source>
</evidence>
<protein>
    <submittedName>
        <fullName evidence="2">Uncharacterized protein</fullName>
    </submittedName>
</protein>
<organism evidence="2 3">
    <name type="scientific">Megalops atlanticus</name>
    <name type="common">Tarpon</name>
    <name type="synonym">Clupea gigantea</name>
    <dbReference type="NCBI Taxonomy" id="7932"/>
    <lineage>
        <taxon>Eukaryota</taxon>
        <taxon>Metazoa</taxon>
        <taxon>Chordata</taxon>
        <taxon>Craniata</taxon>
        <taxon>Vertebrata</taxon>
        <taxon>Euteleostomi</taxon>
        <taxon>Actinopterygii</taxon>
        <taxon>Neopterygii</taxon>
        <taxon>Teleostei</taxon>
        <taxon>Elopiformes</taxon>
        <taxon>Megalopidae</taxon>
        <taxon>Megalops</taxon>
    </lineage>
</organism>
<dbReference type="EMBL" id="JAFDVH010000025">
    <property type="protein sequence ID" value="KAG7454336.1"/>
    <property type="molecule type" value="Genomic_DNA"/>
</dbReference>
<reference evidence="2" key="1">
    <citation type="submission" date="2021-01" db="EMBL/GenBank/DDBJ databases">
        <authorList>
            <person name="Zahm M."/>
            <person name="Roques C."/>
            <person name="Cabau C."/>
            <person name="Klopp C."/>
            <person name="Donnadieu C."/>
            <person name="Jouanno E."/>
            <person name="Lampietro C."/>
            <person name="Louis A."/>
            <person name="Herpin A."/>
            <person name="Echchiki A."/>
            <person name="Berthelot C."/>
            <person name="Parey E."/>
            <person name="Roest-Crollius H."/>
            <person name="Braasch I."/>
            <person name="Postlethwait J."/>
            <person name="Bobe J."/>
            <person name="Montfort J."/>
            <person name="Bouchez O."/>
            <person name="Begum T."/>
            <person name="Mejri S."/>
            <person name="Adams A."/>
            <person name="Chen W.-J."/>
            <person name="Guiguen Y."/>
        </authorList>
    </citation>
    <scope>NUCLEOTIDE SEQUENCE</scope>
    <source>
        <strain evidence="2">YG-15Mar2019-1</strain>
        <tissue evidence="2">Brain</tissue>
    </source>
</reference>
<evidence type="ECO:0000313" key="3">
    <source>
        <dbReference type="Proteomes" id="UP001046870"/>
    </source>
</evidence>
<proteinExistence type="predicted"/>
<gene>
    <name evidence="2" type="ORF">MATL_G00258610</name>
</gene>
<dbReference type="AlphaFoldDB" id="A0A9D3STX6"/>
<feature type="region of interest" description="Disordered" evidence="1">
    <location>
        <begin position="1"/>
        <end position="52"/>
    </location>
</feature>
<dbReference type="Proteomes" id="UP001046870">
    <property type="component" value="Chromosome 25"/>
</dbReference>
<feature type="compositionally biased region" description="Basic residues" evidence="1">
    <location>
        <begin position="118"/>
        <end position="127"/>
    </location>
</feature>
<sequence>MRSSRVHWQCPTTEQVFAPAPPSTAPGTAPGTADCEVPFTARAGPPLHPPCSFEIAPLPPQANPPATLPLVSLAPCDWATPAFSAGNKGARGGEGASPCFPPPQHGPHLRRDTERQAVPKRQRRSKKNRNEEL</sequence>
<evidence type="ECO:0000256" key="1">
    <source>
        <dbReference type="SAM" id="MobiDB-lite"/>
    </source>
</evidence>
<accession>A0A9D3STX6</accession>